<feature type="transmembrane region" description="Helical" evidence="1">
    <location>
        <begin position="160"/>
        <end position="179"/>
    </location>
</feature>
<comment type="caution">
    <text evidence="3">The sequence shown here is derived from an EMBL/GenBank/DDBJ whole genome shotgun (WGS) entry which is preliminary data.</text>
</comment>
<protein>
    <submittedName>
        <fullName evidence="3">DUF418 domain-containing protein</fullName>
    </submittedName>
</protein>
<proteinExistence type="predicted"/>
<accession>A0A6I4VY57</accession>
<dbReference type="PANTHER" id="PTHR30590:SF2">
    <property type="entry name" value="INNER MEMBRANE PROTEIN"/>
    <property type="match status" value="1"/>
</dbReference>
<feature type="transmembrane region" description="Helical" evidence="1">
    <location>
        <begin position="247"/>
        <end position="267"/>
    </location>
</feature>
<feature type="domain" description="DUF418" evidence="2">
    <location>
        <begin position="230"/>
        <end position="392"/>
    </location>
</feature>
<keyword evidence="1" id="KW-1133">Transmembrane helix</keyword>
<keyword evidence="1" id="KW-0472">Membrane</keyword>
<evidence type="ECO:0000256" key="1">
    <source>
        <dbReference type="SAM" id="Phobius"/>
    </source>
</evidence>
<feature type="transmembrane region" description="Helical" evidence="1">
    <location>
        <begin position="25"/>
        <end position="43"/>
    </location>
</feature>
<feature type="transmembrane region" description="Helical" evidence="1">
    <location>
        <begin position="350"/>
        <end position="370"/>
    </location>
</feature>
<feature type="transmembrane region" description="Helical" evidence="1">
    <location>
        <begin position="63"/>
        <end position="88"/>
    </location>
</feature>
<keyword evidence="1" id="KW-0812">Transmembrane</keyword>
<feature type="transmembrane region" description="Helical" evidence="1">
    <location>
        <begin position="109"/>
        <end position="126"/>
    </location>
</feature>
<feature type="transmembrane region" description="Helical" evidence="1">
    <location>
        <begin position="325"/>
        <end position="344"/>
    </location>
</feature>
<keyword evidence="4" id="KW-1185">Reference proteome</keyword>
<dbReference type="InterPro" id="IPR007349">
    <property type="entry name" value="DUF418"/>
</dbReference>
<dbReference type="Proteomes" id="UP000430692">
    <property type="component" value="Unassembled WGS sequence"/>
</dbReference>
<reference evidence="3 4" key="1">
    <citation type="submission" date="2019-12" db="EMBL/GenBank/DDBJ databases">
        <title>Whole-genome analyses of novel actinobacteria.</title>
        <authorList>
            <person name="Sahin N."/>
            <person name="Saygin H."/>
        </authorList>
    </citation>
    <scope>NUCLEOTIDE SEQUENCE [LARGE SCALE GENOMIC DNA]</scope>
    <source>
        <strain evidence="3 4">KC615</strain>
    </source>
</reference>
<gene>
    <name evidence="3" type="ORF">GSM42_06550</name>
</gene>
<evidence type="ECO:0000259" key="2">
    <source>
        <dbReference type="Pfam" id="PF04235"/>
    </source>
</evidence>
<dbReference type="PANTHER" id="PTHR30590">
    <property type="entry name" value="INNER MEMBRANE PROTEIN"/>
    <property type="match status" value="1"/>
</dbReference>
<dbReference type="EMBL" id="WUUL01000003">
    <property type="protein sequence ID" value="MXQ53394.1"/>
    <property type="molecule type" value="Genomic_DNA"/>
</dbReference>
<sequence length="394" mass="43436">MQSQSLSVPIDQEKKQTSRSLAPDLARGFMLLLIVLAHAPMYVPSSGSGILNHPLGGSLLDNIIKFITLLFIDLRSYPMFAALFGFGLAMIITRRMSTDTSLSDTKRLIYRRCLALILFGVLHAVFVFSYDILTIYGIAGLLISWLLYRSDQTLLRGAAWFSAFIIFFLVTQSILMAISGETSSPHGSMAADTFVMSLMNRLMEYPMWIVYSLLIMPLLAPILLGAWAQRKELLEKPQQNKSFLRKVTIIGISVSVIGGLPFALAGAQVWQPSAEIKGVLISLHTITGMFGGIGYTAMFGLIALRLRNNRGVIIKALASTGKRSLTCYLAQSILLALLLADWGLGIGGKIHSFGAALIALFIWLLTVIFAEILERKGKNGPAEVLLRRFIYRRT</sequence>
<evidence type="ECO:0000313" key="4">
    <source>
        <dbReference type="Proteomes" id="UP000430692"/>
    </source>
</evidence>
<evidence type="ECO:0000313" key="3">
    <source>
        <dbReference type="EMBL" id="MXQ53394.1"/>
    </source>
</evidence>
<dbReference type="AlphaFoldDB" id="A0A6I4VY57"/>
<dbReference type="Pfam" id="PF04235">
    <property type="entry name" value="DUF418"/>
    <property type="match status" value="1"/>
</dbReference>
<organism evidence="3 4">
    <name type="scientific">Shimazuella alba</name>
    <dbReference type="NCBI Taxonomy" id="2690964"/>
    <lineage>
        <taxon>Bacteria</taxon>
        <taxon>Bacillati</taxon>
        <taxon>Bacillota</taxon>
        <taxon>Bacilli</taxon>
        <taxon>Bacillales</taxon>
        <taxon>Thermoactinomycetaceae</taxon>
        <taxon>Shimazuella</taxon>
    </lineage>
</organism>
<dbReference type="RefSeq" id="WP_160800741.1">
    <property type="nucleotide sequence ID" value="NZ_WUUL01000003.1"/>
</dbReference>
<feature type="transmembrane region" description="Helical" evidence="1">
    <location>
        <begin position="205"/>
        <end position="227"/>
    </location>
</feature>
<name>A0A6I4VY57_9BACL</name>
<feature type="transmembrane region" description="Helical" evidence="1">
    <location>
        <begin position="279"/>
        <end position="304"/>
    </location>
</feature>
<dbReference type="InterPro" id="IPR052529">
    <property type="entry name" value="Bact_Transport_Assoc"/>
</dbReference>
<feature type="transmembrane region" description="Helical" evidence="1">
    <location>
        <begin position="132"/>
        <end position="148"/>
    </location>
</feature>